<keyword evidence="7" id="KW-1185">Reference proteome</keyword>
<dbReference type="SMART" id="SM00280">
    <property type="entry name" value="KAZAL"/>
    <property type="match status" value="3"/>
</dbReference>
<reference evidence="6" key="1">
    <citation type="submission" date="2020-08" db="EMBL/GenBank/DDBJ databases">
        <title>Spodoptera exigua strain:BAW_Kor-Di-RS1 Genome sequencing and assembly.</title>
        <authorList>
            <person name="Kim J."/>
            <person name="Nam H.Y."/>
            <person name="Kwon M."/>
            <person name="Choi J.H."/>
            <person name="Cho S.R."/>
            <person name="Kim G.-H."/>
        </authorList>
    </citation>
    <scope>NUCLEOTIDE SEQUENCE</scope>
    <source>
        <strain evidence="6">BAW_Kor-Di-RS1</strain>
        <tissue evidence="6">Whole-body</tissue>
    </source>
</reference>
<proteinExistence type="predicted"/>
<evidence type="ECO:0000256" key="2">
    <source>
        <dbReference type="ARBA" id="ARBA00022525"/>
    </source>
</evidence>
<organism evidence="6 7">
    <name type="scientific">Spodoptera exigua</name>
    <name type="common">Beet armyworm</name>
    <name type="synonym">Noctua fulgens</name>
    <dbReference type="NCBI Taxonomy" id="7107"/>
    <lineage>
        <taxon>Eukaryota</taxon>
        <taxon>Metazoa</taxon>
        <taxon>Ecdysozoa</taxon>
        <taxon>Arthropoda</taxon>
        <taxon>Hexapoda</taxon>
        <taxon>Insecta</taxon>
        <taxon>Pterygota</taxon>
        <taxon>Neoptera</taxon>
        <taxon>Endopterygota</taxon>
        <taxon>Lepidoptera</taxon>
        <taxon>Glossata</taxon>
        <taxon>Ditrysia</taxon>
        <taxon>Noctuoidea</taxon>
        <taxon>Noctuidae</taxon>
        <taxon>Amphipyrinae</taxon>
        <taxon>Spodoptera</taxon>
    </lineage>
</organism>
<dbReference type="InterPro" id="IPR050159">
    <property type="entry name" value="Kazal-type_SerProtInhib"/>
</dbReference>
<feature type="chain" id="PRO_5032407265" description="Kazal-like domain-containing protein" evidence="4">
    <location>
        <begin position="24"/>
        <end position="284"/>
    </location>
</feature>
<dbReference type="GO" id="GO:0005576">
    <property type="term" value="C:extracellular region"/>
    <property type="evidence" value="ECO:0007669"/>
    <property type="project" value="UniProtKB-SubCell"/>
</dbReference>
<evidence type="ECO:0000256" key="3">
    <source>
        <dbReference type="ARBA" id="ARBA00023157"/>
    </source>
</evidence>
<dbReference type="InterPro" id="IPR002350">
    <property type="entry name" value="Kazal_dom"/>
</dbReference>
<dbReference type="CDD" id="cd00104">
    <property type="entry name" value="KAZAL_FS"/>
    <property type="match status" value="3"/>
</dbReference>
<evidence type="ECO:0000256" key="4">
    <source>
        <dbReference type="SAM" id="SignalP"/>
    </source>
</evidence>
<evidence type="ECO:0000256" key="1">
    <source>
        <dbReference type="ARBA" id="ARBA00004613"/>
    </source>
</evidence>
<dbReference type="Pfam" id="PF07648">
    <property type="entry name" value="Kazal_2"/>
    <property type="match status" value="1"/>
</dbReference>
<protein>
    <recommendedName>
        <fullName evidence="5">Kazal-like domain-containing protein</fullName>
    </recommendedName>
</protein>
<dbReference type="PANTHER" id="PTHR47499:SF1">
    <property type="entry name" value="SERINE PROTEASE INHIBITOR KAZAL-TYPE 7"/>
    <property type="match status" value="1"/>
</dbReference>
<keyword evidence="3" id="KW-1015">Disulfide bond</keyword>
<accession>A0A835GMT8</accession>
<name>A0A835GMT8_SPOEX</name>
<evidence type="ECO:0000313" key="7">
    <source>
        <dbReference type="Proteomes" id="UP000648187"/>
    </source>
</evidence>
<sequence>MYLAVGIILTASVLMAALPGSKSSCTSFAALAEPCGCTISKESFDPLCGSDGATYLNQCFLECEKMLSNIDIKVHHKGMCISQSRCSCHARYEPVCATNGVTYSNNCVLTCNSRKDSSIRMRHNGECQNGGQSRWTYTQTPQKLQSSQKRACDCSLNSMVYYFRCGGATRDTCVCATSQPTSEQLKNICNNNKNNYAQPLKVNYIQPTKHCTCAAVHKPVCGNNHVTYANICVLHCYATKDSSIRFMKMGDCSGDGNDPRLVSRFGTGGKWKDKTLLRVRHFRG</sequence>
<comment type="caution">
    <text evidence="6">The sequence shown here is derived from an EMBL/GenBank/DDBJ whole genome shotgun (WGS) entry which is preliminary data.</text>
</comment>
<evidence type="ECO:0000313" key="6">
    <source>
        <dbReference type="EMBL" id="KAF9419465.1"/>
    </source>
</evidence>
<dbReference type="AlphaFoldDB" id="A0A835GMT8"/>
<dbReference type="EMBL" id="JACKWZ010000042">
    <property type="protein sequence ID" value="KAF9419465.1"/>
    <property type="molecule type" value="Genomic_DNA"/>
</dbReference>
<evidence type="ECO:0000259" key="5">
    <source>
        <dbReference type="PROSITE" id="PS00282"/>
    </source>
</evidence>
<dbReference type="SUPFAM" id="SSF100895">
    <property type="entry name" value="Kazal-type serine protease inhibitors"/>
    <property type="match status" value="3"/>
</dbReference>
<gene>
    <name evidence="6" type="ORF">HW555_003965</name>
</gene>
<feature type="domain" description="Kazal-like" evidence="5">
    <location>
        <begin position="213"/>
        <end position="236"/>
    </location>
</feature>
<dbReference type="PROSITE" id="PS00282">
    <property type="entry name" value="KAZAL_1"/>
    <property type="match status" value="2"/>
</dbReference>
<feature type="domain" description="Kazal-like" evidence="5">
    <location>
        <begin position="88"/>
        <end position="111"/>
    </location>
</feature>
<keyword evidence="4" id="KW-0732">Signal</keyword>
<dbReference type="Gene3D" id="3.30.60.30">
    <property type="match status" value="3"/>
</dbReference>
<comment type="subcellular location">
    <subcellularLocation>
        <location evidence="1">Secreted</location>
    </subcellularLocation>
</comment>
<dbReference type="InterPro" id="IPR036058">
    <property type="entry name" value="Kazal_dom_sf"/>
</dbReference>
<dbReference type="PANTHER" id="PTHR47499">
    <property type="entry name" value="SERINE PROTEASE INHIBITOR KAZAL-TYPE 7 SPINK7"/>
    <property type="match status" value="1"/>
</dbReference>
<dbReference type="Proteomes" id="UP000648187">
    <property type="component" value="Unassembled WGS sequence"/>
</dbReference>
<keyword evidence="2" id="KW-0964">Secreted</keyword>
<dbReference type="Pfam" id="PF00050">
    <property type="entry name" value="Kazal_1"/>
    <property type="match status" value="2"/>
</dbReference>
<feature type="signal peptide" evidence="4">
    <location>
        <begin position="1"/>
        <end position="23"/>
    </location>
</feature>